<dbReference type="EMBL" id="CM007389">
    <property type="protein sequence ID" value="ONK58140.1"/>
    <property type="molecule type" value="Genomic_DNA"/>
</dbReference>
<name>A0A5P1E6G0_ASPOF</name>
<evidence type="ECO:0008006" key="11">
    <source>
        <dbReference type="Google" id="ProtNLM"/>
    </source>
</evidence>
<proteinExistence type="predicted"/>
<feature type="transmembrane region" description="Helical" evidence="8">
    <location>
        <begin position="444"/>
        <end position="465"/>
    </location>
</feature>
<evidence type="ECO:0000313" key="10">
    <source>
        <dbReference type="Proteomes" id="UP000243459"/>
    </source>
</evidence>
<feature type="transmembrane region" description="Helical" evidence="8">
    <location>
        <begin position="384"/>
        <end position="407"/>
    </location>
</feature>
<keyword evidence="6 8" id="KW-0472">Membrane</keyword>
<evidence type="ECO:0000256" key="8">
    <source>
        <dbReference type="SAM" id="Phobius"/>
    </source>
</evidence>
<organism evidence="9 10">
    <name type="scientific">Asparagus officinalis</name>
    <name type="common">Garden asparagus</name>
    <dbReference type="NCBI Taxonomy" id="4686"/>
    <lineage>
        <taxon>Eukaryota</taxon>
        <taxon>Viridiplantae</taxon>
        <taxon>Streptophyta</taxon>
        <taxon>Embryophyta</taxon>
        <taxon>Tracheophyta</taxon>
        <taxon>Spermatophyta</taxon>
        <taxon>Magnoliopsida</taxon>
        <taxon>Liliopsida</taxon>
        <taxon>Asparagales</taxon>
        <taxon>Asparagaceae</taxon>
        <taxon>Asparagoideae</taxon>
        <taxon>Asparagus</taxon>
    </lineage>
</organism>
<keyword evidence="7" id="KW-0961">Cell wall biogenesis/degradation</keyword>
<sequence>MTNAPFILNVDCDMFANNPLVILHGMCLLLGFDNEVFSGFAQEPQQFYGALKDDPFGNQLVVLQKKLGMGIGGIQGPFYGGTGCFHRRKIIYGASPTREECNAHPLLNDELSYEDVRRIYGNSKELMQSVNEITSKNYFGSSIMGDLHSRIQAGREVASCSYELNTCWGKEIGWIYGSMTEDVLTGLIIQAKGWRSAYFTPDPPAFLGSAPTGGPASLTQYKRWAVGLLEILFDSNSPVLATLYKHLSFRQCLAYLVINTWAVSSIFDFCYALLPVYCFLANTNFLPKASSPEFLIPLATFTVFNITTFSDYLECGLSARTWWNNQRMGRIYSASSFLLAFLSVILKILGLSETIFEVTRKDQNSSTDETDEDRGRLTFDSSPLFVPGTALVMVHIAGMVTGAMRLVAGRQQRWGLGEVVCSAWVLLTFWPFVRGLFGKGNYGIPWAVVWKAVALGFVFLQICGLGQKS</sequence>
<dbReference type="GO" id="GO:0016020">
    <property type="term" value="C:membrane"/>
    <property type="evidence" value="ECO:0007669"/>
    <property type="project" value="InterPro"/>
</dbReference>
<dbReference type="GO" id="GO:0016760">
    <property type="term" value="F:cellulose synthase (UDP-forming) activity"/>
    <property type="evidence" value="ECO:0007669"/>
    <property type="project" value="InterPro"/>
</dbReference>
<dbReference type="Pfam" id="PF03552">
    <property type="entry name" value="Cellulose_synt"/>
    <property type="match status" value="2"/>
</dbReference>
<feature type="transmembrane region" description="Helical" evidence="8">
    <location>
        <begin position="294"/>
        <end position="313"/>
    </location>
</feature>
<dbReference type="Gramene" id="ONK58140">
    <property type="protein sequence ID" value="ONK58140"/>
    <property type="gene ID" value="A4U43_C09F8620"/>
</dbReference>
<keyword evidence="4 8" id="KW-0812">Transmembrane</keyword>
<dbReference type="AlphaFoldDB" id="A0A5P1E6G0"/>
<feature type="transmembrane region" description="Helical" evidence="8">
    <location>
        <begin position="253"/>
        <end position="274"/>
    </location>
</feature>
<dbReference type="GO" id="GO:0071555">
    <property type="term" value="P:cell wall organization"/>
    <property type="evidence" value="ECO:0007669"/>
    <property type="project" value="UniProtKB-KW"/>
</dbReference>
<dbReference type="GO" id="GO:0030244">
    <property type="term" value="P:cellulose biosynthetic process"/>
    <property type="evidence" value="ECO:0007669"/>
    <property type="project" value="InterPro"/>
</dbReference>
<accession>A0A5P1E6G0</accession>
<evidence type="ECO:0000256" key="7">
    <source>
        <dbReference type="ARBA" id="ARBA00023316"/>
    </source>
</evidence>
<keyword evidence="10" id="KW-1185">Reference proteome</keyword>
<reference evidence="10" key="1">
    <citation type="journal article" date="2017" name="Nat. Commun.">
        <title>The asparagus genome sheds light on the origin and evolution of a young Y chromosome.</title>
        <authorList>
            <person name="Harkess A."/>
            <person name="Zhou J."/>
            <person name="Xu C."/>
            <person name="Bowers J.E."/>
            <person name="Van der Hulst R."/>
            <person name="Ayyampalayam S."/>
            <person name="Mercati F."/>
            <person name="Riccardi P."/>
            <person name="McKain M.R."/>
            <person name="Kakrana A."/>
            <person name="Tang H."/>
            <person name="Ray J."/>
            <person name="Groenendijk J."/>
            <person name="Arikit S."/>
            <person name="Mathioni S.M."/>
            <person name="Nakano M."/>
            <person name="Shan H."/>
            <person name="Telgmann-Rauber A."/>
            <person name="Kanno A."/>
            <person name="Yue Z."/>
            <person name="Chen H."/>
            <person name="Li W."/>
            <person name="Chen Y."/>
            <person name="Xu X."/>
            <person name="Zhang Y."/>
            <person name="Luo S."/>
            <person name="Chen H."/>
            <person name="Gao J."/>
            <person name="Mao Z."/>
            <person name="Pires J.C."/>
            <person name="Luo M."/>
            <person name="Kudrna D."/>
            <person name="Wing R.A."/>
            <person name="Meyers B.C."/>
            <person name="Yi K."/>
            <person name="Kong H."/>
            <person name="Lavrijsen P."/>
            <person name="Sunseri F."/>
            <person name="Falavigna A."/>
            <person name="Ye Y."/>
            <person name="Leebens-Mack J.H."/>
            <person name="Chen G."/>
        </authorList>
    </citation>
    <scope>NUCLEOTIDE SEQUENCE [LARGE SCALE GENOMIC DNA]</scope>
    <source>
        <strain evidence="10">cv. DH0086</strain>
    </source>
</reference>
<dbReference type="PANTHER" id="PTHR13301">
    <property type="entry name" value="X-BOX TRANSCRIPTION FACTOR-RELATED"/>
    <property type="match status" value="1"/>
</dbReference>
<dbReference type="OMA" id="WILVINC"/>
<keyword evidence="2" id="KW-0328">Glycosyltransferase</keyword>
<protein>
    <recommendedName>
        <fullName evidence="11">Cellulose synthase-like protein H1</fullName>
    </recommendedName>
</protein>
<evidence type="ECO:0000256" key="2">
    <source>
        <dbReference type="ARBA" id="ARBA00022676"/>
    </source>
</evidence>
<keyword evidence="3" id="KW-0808">Transferase</keyword>
<evidence type="ECO:0000256" key="1">
    <source>
        <dbReference type="ARBA" id="ARBA00004308"/>
    </source>
</evidence>
<dbReference type="InterPro" id="IPR005150">
    <property type="entry name" value="Cellulose_synth"/>
</dbReference>
<evidence type="ECO:0000256" key="6">
    <source>
        <dbReference type="ARBA" id="ARBA00023136"/>
    </source>
</evidence>
<evidence type="ECO:0000313" key="9">
    <source>
        <dbReference type="EMBL" id="ONK58140.1"/>
    </source>
</evidence>
<evidence type="ECO:0000256" key="5">
    <source>
        <dbReference type="ARBA" id="ARBA00022989"/>
    </source>
</evidence>
<dbReference type="GO" id="GO:0012505">
    <property type="term" value="C:endomembrane system"/>
    <property type="evidence" value="ECO:0007669"/>
    <property type="project" value="UniProtKB-SubCell"/>
</dbReference>
<feature type="transmembrane region" description="Helical" evidence="8">
    <location>
        <begin position="334"/>
        <end position="356"/>
    </location>
</feature>
<evidence type="ECO:0000256" key="4">
    <source>
        <dbReference type="ARBA" id="ARBA00022692"/>
    </source>
</evidence>
<keyword evidence="5 8" id="KW-1133">Transmembrane helix</keyword>
<comment type="subcellular location">
    <subcellularLocation>
        <location evidence="1">Endomembrane system</location>
    </subcellularLocation>
</comment>
<feature type="transmembrane region" description="Helical" evidence="8">
    <location>
        <begin position="414"/>
        <end position="432"/>
    </location>
</feature>
<dbReference type="Proteomes" id="UP000243459">
    <property type="component" value="Chromosome 9"/>
</dbReference>
<evidence type="ECO:0000256" key="3">
    <source>
        <dbReference type="ARBA" id="ARBA00022679"/>
    </source>
</evidence>
<gene>
    <name evidence="9" type="ORF">A4U43_C09F8620</name>
</gene>